<protein>
    <submittedName>
        <fullName evidence="1">Uncharacterized protein</fullName>
    </submittedName>
</protein>
<gene>
    <name evidence="1" type="ORF">BJ138DRAFT_1112380</name>
</gene>
<name>A0ACB8AGP9_9AGAM</name>
<keyword evidence="2" id="KW-1185">Reference proteome</keyword>
<comment type="caution">
    <text evidence="1">The sequence shown here is derived from an EMBL/GenBank/DDBJ whole genome shotgun (WGS) entry which is preliminary data.</text>
</comment>
<dbReference type="EMBL" id="MU267652">
    <property type="protein sequence ID" value="KAH7912427.1"/>
    <property type="molecule type" value="Genomic_DNA"/>
</dbReference>
<organism evidence="1 2">
    <name type="scientific">Hygrophoropsis aurantiaca</name>
    <dbReference type="NCBI Taxonomy" id="72124"/>
    <lineage>
        <taxon>Eukaryota</taxon>
        <taxon>Fungi</taxon>
        <taxon>Dikarya</taxon>
        <taxon>Basidiomycota</taxon>
        <taxon>Agaricomycotina</taxon>
        <taxon>Agaricomycetes</taxon>
        <taxon>Agaricomycetidae</taxon>
        <taxon>Boletales</taxon>
        <taxon>Coniophorineae</taxon>
        <taxon>Hygrophoropsidaceae</taxon>
        <taxon>Hygrophoropsis</taxon>
    </lineage>
</organism>
<evidence type="ECO:0000313" key="1">
    <source>
        <dbReference type="EMBL" id="KAH7912427.1"/>
    </source>
</evidence>
<evidence type="ECO:0000313" key="2">
    <source>
        <dbReference type="Proteomes" id="UP000790377"/>
    </source>
</evidence>
<dbReference type="Proteomes" id="UP000790377">
    <property type="component" value="Unassembled WGS sequence"/>
</dbReference>
<accession>A0ACB8AGP9</accession>
<proteinExistence type="predicted"/>
<sequence>MVPIAGICSRLSLSNICNLVINDHSDLSEEFWLQGFWSATKLKSITLLRSSIEGFVTALAKGAPDGHQPGDNTIFLPALDSISLEAVAFDETQDDNGPRGVTPMDLRDALIARANYGVGIERLVIEECHNLISDDARLLEEVVLDLIWDHIQHCDGEGDEDSNDCPSPDYNMHRLPVCMAGGSIGYMYVRC</sequence>
<reference evidence="1" key="1">
    <citation type="journal article" date="2021" name="New Phytol.">
        <title>Evolutionary innovations through gain and loss of genes in the ectomycorrhizal Boletales.</title>
        <authorList>
            <person name="Wu G."/>
            <person name="Miyauchi S."/>
            <person name="Morin E."/>
            <person name="Kuo A."/>
            <person name="Drula E."/>
            <person name="Varga T."/>
            <person name="Kohler A."/>
            <person name="Feng B."/>
            <person name="Cao Y."/>
            <person name="Lipzen A."/>
            <person name="Daum C."/>
            <person name="Hundley H."/>
            <person name="Pangilinan J."/>
            <person name="Johnson J."/>
            <person name="Barry K."/>
            <person name="LaButti K."/>
            <person name="Ng V."/>
            <person name="Ahrendt S."/>
            <person name="Min B."/>
            <person name="Choi I.G."/>
            <person name="Park H."/>
            <person name="Plett J.M."/>
            <person name="Magnuson J."/>
            <person name="Spatafora J.W."/>
            <person name="Nagy L.G."/>
            <person name="Henrissat B."/>
            <person name="Grigoriev I.V."/>
            <person name="Yang Z.L."/>
            <person name="Xu J."/>
            <person name="Martin F.M."/>
        </authorList>
    </citation>
    <scope>NUCLEOTIDE SEQUENCE</scope>
    <source>
        <strain evidence="1">ATCC 28755</strain>
    </source>
</reference>